<comment type="pathway">
    <text evidence="7">Quinol/quinone metabolism; 1,4-dihydroxy-2-naphthoate biosynthesis; 1,4-dihydroxy-2-naphthoate from chorismate: step 2/7.</text>
</comment>
<evidence type="ECO:0000256" key="6">
    <source>
        <dbReference type="ARBA" id="ARBA00023211"/>
    </source>
</evidence>
<dbReference type="CDD" id="cd02009">
    <property type="entry name" value="TPP_SHCHC_synthase"/>
    <property type="match status" value="1"/>
</dbReference>
<dbReference type="InterPro" id="IPR032264">
    <property type="entry name" value="MenD_middle"/>
</dbReference>
<dbReference type="RefSeq" id="WP_390190768.1">
    <property type="nucleotide sequence ID" value="NZ_JBHMEP010000001.1"/>
</dbReference>
<feature type="domain" description="Thiamine pyrophosphate enzyme N-terminal TPP-binding" evidence="9">
    <location>
        <begin position="13"/>
        <end position="126"/>
    </location>
</feature>
<keyword evidence="3 7" id="KW-0479">Metal-binding</keyword>
<organism evidence="11 12">
    <name type="scientific">Vibrio olivae</name>
    <dbReference type="NCBI Taxonomy" id="1243002"/>
    <lineage>
        <taxon>Bacteria</taxon>
        <taxon>Pseudomonadati</taxon>
        <taxon>Pseudomonadota</taxon>
        <taxon>Gammaproteobacteria</taxon>
        <taxon>Vibrionales</taxon>
        <taxon>Vibrionaceae</taxon>
        <taxon>Vibrio</taxon>
    </lineage>
</organism>
<feature type="domain" description="Menaquinone biosynthesis protein MenD middle" evidence="10">
    <location>
        <begin position="189"/>
        <end position="397"/>
    </location>
</feature>
<evidence type="ECO:0000259" key="10">
    <source>
        <dbReference type="Pfam" id="PF16582"/>
    </source>
</evidence>
<dbReference type="InterPro" id="IPR004433">
    <property type="entry name" value="MenaQ_synth_MenD"/>
</dbReference>
<evidence type="ECO:0000256" key="3">
    <source>
        <dbReference type="ARBA" id="ARBA00022723"/>
    </source>
</evidence>
<comment type="subunit">
    <text evidence="7">Homodimer.</text>
</comment>
<comment type="caution">
    <text evidence="11">The sequence shown here is derived from an EMBL/GenBank/DDBJ whole genome shotgun (WGS) entry which is preliminary data.</text>
</comment>
<dbReference type="InterPro" id="IPR029061">
    <property type="entry name" value="THDP-binding"/>
</dbReference>
<evidence type="ECO:0000256" key="1">
    <source>
        <dbReference type="ARBA" id="ARBA00022428"/>
    </source>
</evidence>
<reference evidence="11 12" key="1">
    <citation type="submission" date="2024-09" db="EMBL/GenBank/DDBJ databases">
        <authorList>
            <person name="Sun Q."/>
            <person name="Mori K."/>
        </authorList>
    </citation>
    <scope>NUCLEOTIDE SEQUENCE [LARGE SCALE GENOMIC DNA]</scope>
    <source>
        <strain evidence="11 12">CECT 8064</strain>
    </source>
</reference>
<comment type="pathway">
    <text evidence="7">Quinol/quinone metabolism; menaquinone biosynthesis.</text>
</comment>
<name>A0ABV5HL86_9VIBR</name>
<evidence type="ECO:0000313" key="12">
    <source>
        <dbReference type="Proteomes" id="UP001589645"/>
    </source>
</evidence>
<comment type="cofactor">
    <cofactor evidence="7">
        <name>thiamine diphosphate</name>
        <dbReference type="ChEBI" id="CHEBI:58937"/>
    </cofactor>
    <text evidence="7">Binds 1 thiamine pyrophosphate per subunit.</text>
</comment>
<comment type="cofactor">
    <cofactor evidence="7">
        <name>Mg(2+)</name>
        <dbReference type="ChEBI" id="CHEBI:18420"/>
    </cofactor>
    <cofactor evidence="7">
        <name>Mn(2+)</name>
        <dbReference type="ChEBI" id="CHEBI:29035"/>
    </cofactor>
</comment>
<evidence type="ECO:0000259" key="8">
    <source>
        <dbReference type="Pfam" id="PF02775"/>
    </source>
</evidence>
<dbReference type="Gene3D" id="3.40.50.1220">
    <property type="entry name" value="TPP-binding domain"/>
    <property type="match status" value="1"/>
</dbReference>
<keyword evidence="1 7" id="KW-0474">Menaquinone biosynthesis</keyword>
<dbReference type="Pfam" id="PF02775">
    <property type="entry name" value="TPP_enzyme_C"/>
    <property type="match status" value="1"/>
</dbReference>
<dbReference type="Pfam" id="PF16582">
    <property type="entry name" value="TPP_enzyme_M_2"/>
    <property type="match status" value="1"/>
</dbReference>
<dbReference type="Pfam" id="PF02776">
    <property type="entry name" value="TPP_enzyme_N"/>
    <property type="match status" value="1"/>
</dbReference>
<dbReference type="InterPro" id="IPR029035">
    <property type="entry name" value="DHS-like_NAD/FAD-binding_dom"/>
</dbReference>
<dbReference type="HAMAP" id="MF_01659">
    <property type="entry name" value="MenD"/>
    <property type="match status" value="1"/>
</dbReference>
<dbReference type="Gene3D" id="3.40.50.970">
    <property type="match status" value="2"/>
</dbReference>
<keyword evidence="12" id="KW-1185">Reference proteome</keyword>
<dbReference type="GO" id="GO:0070204">
    <property type="term" value="F:2-succinyl-5-enolpyruvyl-6-hydroxy-3-cyclohexene-1-carboxylic-acid synthase activity"/>
    <property type="evidence" value="ECO:0007669"/>
    <property type="project" value="UniProtKB-EC"/>
</dbReference>
<dbReference type="SUPFAM" id="SSF52467">
    <property type="entry name" value="DHS-like NAD/FAD-binding domain"/>
    <property type="match status" value="1"/>
</dbReference>
<dbReference type="SUPFAM" id="SSF52518">
    <property type="entry name" value="Thiamin diphosphate-binding fold (THDP-binding)"/>
    <property type="match status" value="2"/>
</dbReference>
<sequence>MSGEQATLNRIWAKTLLEELARSGVRDVCLAPGSRSTPLALEANANPKLTLHTHFDERGLGFLALGLAKSAQQAVAVIVTSGTAVANLLPAVAESGLTREKLVLLTSDRPVELVGCGANQAINQTDIFSSHVTGALFLPSPTTQVSLNWLLTSVDDLMHRQSREGGAIHINCPYPEPLYSRHEQEYFSDYVKAVERWQQSGAAYSCQQIAAAKAPQWSSDYVHRRGVIVVGSVTLTQGIQACELAKKLGWPILCDPQSGVGSEWGHFDLWLQHAHARQQLSEAEVVLQLGSRIVSKRLTHWLAEQMTQRHCEYIYVAPELERNNPSHLAQAHIVANIEPWIKQAILALSRYEKPAQQGWADELKSFSHDIGHMARLSLCTERELSEIAVALKATELEKDTLVFVGNSLFVRLLDMFTVWPGMSVYSNRGASGIDGLIATAAGVQRHQKQPMVMFVGDTSLLYDLNSLALMRHPPQPVVVVVLNNDGGAIFDLLPVPDEQRQALYQMPHGMTFEHAAQQFGLAYCRPETVSHYQSAVDRHLYHGEGTLLLEVVTPPQQAAQQIHQLMSQIDAL</sequence>
<dbReference type="PANTHER" id="PTHR42916:SF1">
    <property type="entry name" value="PROTEIN PHYLLO, CHLOROPLASTIC"/>
    <property type="match status" value="1"/>
</dbReference>
<dbReference type="PIRSF" id="PIRSF004983">
    <property type="entry name" value="MenD"/>
    <property type="match status" value="1"/>
</dbReference>
<keyword evidence="6 7" id="KW-0464">Manganese</keyword>
<comment type="function">
    <text evidence="7">Catalyzes the thiamine diphosphate-dependent decarboxylation of 2-oxoglutarate and the subsequent addition of the resulting succinic semialdehyde-thiamine pyrophosphate anion to isochorismate to yield 2-succinyl-5-enolpyruvyl-6-hydroxy-3-cyclohexene-1-carboxylate (SEPHCHC).</text>
</comment>
<evidence type="ECO:0000259" key="9">
    <source>
        <dbReference type="Pfam" id="PF02776"/>
    </source>
</evidence>
<dbReference type="PANTHER" id="PTHR42916">
    <property type="entry name" value="2-SUCCINYL-5-ENOLPYRUVYL-6-HYDROXY-3-CYCLOHEXENE-1-CARBOXYLATE SYNTHASE"/>
    <property type="match status" value="1"/>
</dbReference>
<dbReference type="InterPro" id="IPR012001">
    <property type="entry name" value="Thiamin_PyroP_enz_TPP-bd_dom"/>
</dbReference>
<evidence type="ECO:0000256" key="4">
    <source>
        <dbReference type="ARBA" id="ARBA00022842"/>
    </source>
</evidence>
<evidence type="ECO:0000256" key="5">
    <source>
        <dbReference type="ARBA" id="ARBA00023052"/>
    </source>
</evidence>
<dbReference type="CDD" id="cd07037">
    <property type="entry name" value="TPP_PYR_MenD"/>
    <property type="match status" value="1"/>
</dbReference>
<protein>
    <recommendedName>
        <fullName evidence="7">2-succinyl-5-enolpyruvyl-6-hydroxy-3-cyclohexene-1-carboxylate synthase</fullName>
        <shortName evidence="7">SEPHCHC synthase</shortName>
        <ecNumber evidence="7">2.2.1.9</ecNumber>
    </recommendedName>
    <alternativeName>
        <fullName evidence="7">Menaquinone biosynthesis protein MenD</fullName>
    </alternativeName>
</protein>
<dbReference type="NCBIfam" id="TIGR00173">
    <property type="entry name" value="menD"/>
    <property type="match status" value="1"/>
</dbReference>
<dbReference type="EC" id="2.2.1.9" evidence="7"/>
<evidence type="ECO:0000313" key="11">
    <source>
        <dbReference type="EMBL" id="MFB9134747.1"/>
    </source>
</evidence>
<evidence type="ECO:0000256" key="2">
    <source>
        <dbReference type="ARBA" id="ARBA00022679"/>
    </source>
</evidence>
<keyword evidence="5 7" id="KW-0786">Thiamine pyrophosphate</keyword>
<comment type="catalytic activity">
    <reaction evidence="7">
        <text>isochorismate + 2-oxoglutarate + H(+) = 5-enolpyruvoyl-6-hydroxy-2-succinyl-cyclohex-3-ene-1-carboxylate + CO2</text>
        <dbReference type="Rhea" id="RHEA:25593"/>
        <dbReference type="ChEBI" id="CHEBI:15378"/>
        <dbReference type="ChEBI" id="CHEBI:16526"/>
        <dbReference type="ChEBI" id="CHEBI:16810"/>
        <dbReference type="ChEBI" id="CHEBI:29780"/>
        <dbReference type="ChEBI" id="CHEBI:58818"/>
        <dbReference type="EC" id="2.2.1.9"/>
    </reaction>
</comment>
<dbReference type="EMBL" id="JBHMEP010000001">
    <property type="protein sequence ID" value="MFB9134747.1"/>
    <property type="molecule type" value="Genomic_DNA"/>
</dbReference>
<keyword evidence="4 7" id="KW-0460">Magnesium</keyword>
<dbReference type="Proteomes" id="UP001589645">
    <property type="component" value="Unassembled WGS sequence"/>
</dbReference>
<accession>A0ABV5HL86</accession>
<feature type="domain" description="Thiamine pyrophosphate enzyme TPP-binding" evidence="8">
    <location>
        <begin position="433"/>
        <end position="551"/>
    </location>
</feature>
<evidence type="ECO:0000256" key="7">
    <source>
        <dbReference type="HAMAP-Rule" id="MF_01659"/>
    </source>
</evidence>
<dbReference type="InterPro" id="IPR011766">
    <property type="entry name" value="TPP_enzyme_TPP-bd"/>
</dbReference>
<gene>
    <name evidence="7 11" type="primary">menD</name>
    <name evidence="11" type="ORF">ACFFUV_07120</name>
</gene>
<comment type="similarity">
    <text evidence="7">Belongs to the TPP enzyme family. MenD subfamily.</text>
</comment>
<keyword evidence="2 7" id="KW-0808">Transferase</keyword>
<proteinExistence type="inferred from homology"/>